<evidence type="ECO:0000256" key="4">
    <source>
        <dbReference type="ARBA" id="ARBA00022840"/>
    </source>
</evidence>
<feature type="domain" description="GHMP kinase N-terminal" evidence="6">
    <location>
        <begin position="92"/>
        <end position="177"/>
    </location>
</feature>
<dbReference type="SUPFAM" id="SSF55060">
    <property type="entry name" value="GHMP Kinase, C-terminal domain"/>
    <property type="match status" value="1"/>
</dbReference>
<dbReference type="InterPro" id="IPR006204">
    <property type="entry name" value="GHMP_kinase_N_dom"/>
</dbReference>
<dbReference type="RefSeq" id="WP_184195997.1">
    <property type="nucleotide sequence ID" value="NZ_JACHGW010000002.1"/>
</dbReference>
<keyword evidence="2" id="KW-0547">Nucleotide-binding</keyword>
<gene>
    <name evidence="8" type="ORF">HNQ39_002437</name>
</gene>
<accession>A0A7W9SPZ6</accession>
<comment type="caution">
    <text evidence="8">The sequence shown here is derived from an EMBL/GenBank/DDBJ whole genome shotgun (WGS) entry which is preliminary data.</text>
</comment>
<dbReference type="InterPro" id="IPR020568">
    <property type="entry name" value="Ribosomal_Su5_D2-typ_SF"/>
</dbReference>
<dbReference type="Gene3D" id="3.30.230.10">
    <property type="match status" value="1"/>
</dbReference>
<evidence type="ECO:0000313" key="8">
    <source>
        <dbReference type="EMBL" id="MBB6050646.1"/>
    </source>
</evidence>
<dbReference type="Gene3D" id="3.30.70.890">
    <property type="entry name" value="GHMP kinase, C-terminal domain"/>
    <property type="match status" value="1"/>
</dbReference>
<dbReference type="GO" id="GO:0004335">
    <property type="term" value="F:galactokinase activity"/>
    <property type="evidence" value="ECO:0007669"/>
    <property type="project" value="InterPro"/>
</dbReference>
<keyword evidence="5" id="KW-0119">Carbohydrate metabolism</keyword>
<evidence type="ECO:0000313" key="9">
    <source>
        <dbReference type="Proteomes" id="UP000520814"/>
    </source>
</evidence>
<dbReference type="PANTHER" id="PTHR10457">
    <property type="entry name" value="MEVALONATE KINASE/GALACTOKINASE"/>
    <property type="match status" value="1"/>
</dbReference>
<dbReference type="PIRSF" id="PIRSF000530">
    <property type="entry name" value="Galactokinase"/>
    <property type="match status" value="1"/>
</dbReference>
<dbReference type="Pfam" id="PF00288">
    <property type="entry name" value="GHMP_kinases_N"/>
    <property type="match status" value="1"/>
</dbReference>
<dbReference type="AlphaFoldDB" id="A0A7W9SPZ6"/>
<dbReference type="PRINTS" id="PR00473">
    <property type="entry name" value="GALCTOKINASE"/>
</dbReference>
<evidence type="ECO:0000256" key="2">
    <source>
        <dbReference type="ARBA" id="ARBA00022741"/>
    </source>
</evidence>
<keyword evidence="5" id="KW-0299">Galactose metabolism</keyword>
<dbReference type="InterPro" id="IPR006206">
    <property type="entry name" value="Mevalonate/galactokinase"/>
</dbReference>
<keyword evidence="4" id="KW-0067">ATP-binding</keyword>
<evidence type="ECO:0000259" key="7">
    <source>
        <dbReference type="Pfam" id="PF08544"/>
    </source>
</evidence>
<feature type="domain" description="GHMP kinase C-terminal" evidence="7">
    <location>
        <begin position="306"/>
        <end position="385"/>
    </location>
</feature>
<dbReference type="EMBL" id="JACHGW010000002">
    <property type="protein sequence ID" value="MBB6050646.1"/>
    <property type="molecule type" value="Genomic_DNA"/>
</dbReference>
<organism evidence="8 9">
    <name type="scientific">Armatimonas rosea</name>
    <dbReference type="NCBI Taxonomy" id="685828"/>
    <lineage>
        <taxon>Bacteria</taxon>
        <taxon>Bacillati</taxon>
        <taxon>Armatimonadota</taxon>
        <taxon>Armatimonadia</taxon>
        <taxon>Armatimonadales</taxon>
        <taxon>Armatimonadaceae</taxon>
        <taxon>Armatimonas</taxon>
    </lineage>
</organism>
<dbReference type="InterPro" id="IPR000705">
    <property type="entry name" value="Galactokinase"/>
</dbReference>
<proteinExistence type="predicted"/>
<dbReference type="Pfam" id="PF08544">
    <property type="entry name" value="GHMP_kinases_C"/>
    <property type="match status" value="1"/>
</dbReference>
<sequence length="411" mass="42803">MRFDFPDHGGFFAEGAPIFVARAPGRLDVMGGIADYSGSLVAEMPIGQAALCGAQVDPSGNLTIRSVNIGRTVTVPTGGERETERWAIYLAGCVALLKAEGLLAPTAGVRLLLSSDVPLGAGVSSSAAIEVATMRALAAAFDLTLDGLTLARLCQRVENEWVGAPCGIMDQVTSACGEEGKLLLLRCQPHTIDGYTTIPDGWTVFGIDSCVKHSVGGTGYTGVRCAAFMGAKLLGLTPTDYLCNLTPESYKALGIALPETLSGAEFLRQHGPTWDSVTQVLPDQSYPVLAATEHPIFENQRVATFLSALDAGDFRLAGEQMLAAHASYSRCGLGTKETDLLVELAMAQSGVVGAKITGGGSGGTVCLLCPTEREAAIAESVADSYEKHTGTVPRIIQGTSPGALSTPVRLL</sequence>
<dbReference type="GO" id="GO:0006012">
    <property type="term" value="P:galactose metabolic process"/>
    <property type="evidence" value="ECO:0007669"/>
    <property type="project" value="UniProtKB-KW"/>
</dbReference>
<dbReference type="EC" id="2.7.1.46" evidence="8"/>
<evidence type="ECO:0000256" key="5">
    <source>
        <dbReference type="ARBA" id="ARBA00023144"/>
    </source>
</evidence>
<protein>
    <submittedName>
        <fullName evidence="8">L-arabinokinase</fullName>
        <ecNumber evidence="8">2.7.1.46</ecNumber>
    </submittedName>
</protein>
<dbReference type="PRINTS" id="PR00959">
    <property type="entry name" value="MEVGALKINASE"/>
</dbReference>
<dbReference type="Proteomes" id="UP000520814">
    <property type="component" value="Unassembled WGS sequence"/>
</dbReference>
<dbReference type="GO" id="GO:0005829">
    <property type="term" value="C:cytosol"/>
    <property type="evidence" value="ECO:0007669"/>
    <property type="project" value="TreeGrafter"/>
</dbReference>
<dbReference type="GO" id="GO:0009702">
    <property type="term" value="F:L-arabinokinase activity"/>
    <property type="evidence" value="ECO:0007669"/>
    <property type="project" value="UniProtKB-EC"/>
</dbReference>
<evidence type="ECO:0000256" key="1">
    <source>
        <dbReference type="ARBA" id="ARBA00022679"/>
    </source>
</evidence>
<dbReference type="InterPro" id="IPR036554">
    <property type="entry name" value="GHMP_kinase_C_sf"/>
</dbReference>
<evidence type="ECO:0000256" key="3">
    <source>
        <dbReference type="ARBA" id="ARBA00022777"/>
    </source>
</evidence>
<dbReference type="GO" id="GO:0005524">
    <property type="term" value="F:ATP binding"/>
    <property type="evidence" value="ECO:0007669"/>
    <property type="project" value="UniProtKB-KW"/>
</dbReference>
<dbReference type="SUPFAM" id="SSF54211">
    <property type="entry name" value="Ribosomal protein S5 domain 2-like"/>
    <property type="match status" value="1"/>
</dbReference>
<evidence type="ECO:0000259" key="6">
    <source>
        <dbReference type="Pfam" id="PF00288"/>
    </source>
</evidence>
<keyword evidence="1 8" id="KW-0808">Transferase</keyword>
<dbReference type="InterPro" id="IPR013750">
    <property type="entry name" value="GHMP_kinase_C_dom"/>
</dbReference>
<name>A0A7W9SPZ6_ARMRO</name>
<keyword evidence="3 8" id="KW-0418">Kinase</keyword>
<dbReference type="PANTHER" id="PTHR10457:SF35">
    <property type="entry name" value="L-ARABINOKINASE"/>
    <property type="match status" value="1"/>
</dbReference>
<reference evidence="8 9" key="1">
    <citation type="submission" date="2020-08" db="EMBL/GenBank/DDBJ databases">
        <title>Genomic Encyclopedia of Type Strains, Phase IV (KMG-IV): sequencing the most valuable type-strain genomes for metagenomic binning, comparative biology and taxonomic classification.</title>
        <authorList>
            <person name="Goeker M."/>
        </authorList>
    </citation>
    <scope>NUCLEOTIDE SEQUENCE [LARGE SCALE GENOMIC DNA]</scope>
    <source>
        <strain evidence="8 9">DSM 23562</strain>
    </source>
</reference>
<keyword evidence="9" id="KW-1185">Reference proteome</keyword>
<dbReference type="InterPro" id="IPR014721">
    <property type="entry name" value="Ribsml_uS5_D2-typ_fold_subgr"/>
</dbReference>